<dbReference type="PROSITE" id="PS50967">
    <property type="entry name" value="HRDC"/>
    <property type="match status" value="1"/>
</dbReference>
<dbReference type="InterPro" id="IPR014001">
    <property type="entry name" value="Helicase_ATP-bd"/>
</dbReference>
<dbReference type="InterPro" id="IPR032284">
    <property type="entry name" value="RecQ_Zn-bd"/>
</dbReference>
<dbReference type="InterPro" id="IPR018982">
    <property type="entry name" value="RQC_domain"/>
</dbReference>
<dbReference type="CDD" id="cd18794">
    <property type="entry name" value="SF2_C_RecQ"/>
    <property type="match status" value="1"/>
</dbReference>
<dbReference type="EC" id="5.6.2.4" evidence="16"/>
<feature type="compositionally biased region" description="Basic and acidic residues" evidence="17">
    <location>
        <begin position="616"/>
        <end position="634"/>
    </location>
</feature>
<dbReference type="GO" id="GO:0003677">
    <property type="term" value="F:DNA binding"/>
    <property type="evidence" value="ECO:0007669"/>
    <property type="project" value="UniProtKB-KW"/>
</dbReference>
<evidence type="ECO:0000256" key="3">
    <source>
        <dbReference type="ARBA" id="ARBA00005446"/>
    </source>
</evidence>
<dbReference type="GO" id="GO:0043590">
    <property type="term" value="C:bacterial nucleoid"/>
    <property type="evidence" value="ECO:0007669"/>
    <property type="project" value="TreeGrafter"/>
</dbReference>
<dbReference type="InterPro" id="IPR027417">
    <property type="entry name" value="P-loop_NTPase"/>
</dbReference>
<name>A0A212J528_9DELT</name>
<dbReference type="InterPro" id="IPR001650">
    <property type="entry name" value="Helicase_C-like"/>
</dbReference>
<dbReference type="Pfam" id="PF14493">
    <property type="entry name" value="HTH_40"/>
    <property type="match status" value="1"/>
</dbReference>
<dbReference type="InterPro" id="IPR002121">
    <property type="entry name" value="HRDC_dom"/>
</dbReference>
<evidence type="ECO:0000259" key="18">
    <source>
        <dbReference type="PROSITE" id="PS50967"/>
    </source>
</evidence>
<evidence type="ECO:0000256" key="7">
    <source>
        <dbReference type="ARBA" id="ARBA00022801"/>
    </source>
</evidence>
<keyword evidence="14" id="KW-0413">Isomerase</keyword>
<evidence type="ECO:0000256" key="5">
    <source>
        <dbReference type="ARBA" id="ARBA00022741"/>
    </source>
</evidence>
<dbReference type="SMART" id="SM00487">
    <property type="entry name" value="DEXDc"/>
    <property type="match status" value="1"/>
</dbReference>
<evidence type="ECO:0000256" key="8">
    <source>
        <dbReference type="ARBA" id="ARBA00022806"/>
    </source>
</evidence>
<dbReference type="InterPro" id="IPR036388">
    <property type="entry name" value="WH-like_DNA-bd_sf"/>
</dbReference>
<dbReference type="SMART" id="SM00341">
    <property type="entry name" value="HRDC"/>
    <property type="match status" value="1"/>
</dbReference>
<keyword evidence="4" id="KW-0479">Metal-binding</keyword>
<dbReference type="GO" id="GO:0016787">
    <property type="term" value="F:hydrolase activity"/>
    <property type="evidence" value="ECO:0007669"/>
    <property type="project" value="UniProtKB-KW"/>
</dbReference>
<dbReference type="PROSITE" id="PS51192">
    <property type="entry name" value="HELICASE_ATP_BIND_1"/>
    <property type="match status" value="1"/>
</dbReference>
<dbReference type="GO" id="GO:0006260">
    <property type="term" value="P:DNA replication"/>
    <property type="evidence" value="ECO:0007669"/>
    <property type="project" value="InterPro"/>
</dbReference>
<evidence type="ECO:0000313" key="21">
    <source>
        <dbReference type="EMBL" id="SBV94540.1"/>
    </source>
</evidence>
<dbReference type="Pfam" id="PF00271">
    <property type="entry name" value="Helicase_C"/>
    <property type="match status" value="1"/>
</dbReference>
<dbReference type="GO" id="GO:0043138">
    <property type="term" value="F:3'-5' DNA helicase activity"/>
    <property type="evidence" value="ECO:0007669"/>
    <property type="project" value="UniProtKB-EC"/>
</dbReference>
<keyword evidence="7 21" id="KW-0378">Hydrolase</keyword>
<dbReference type="InterPro" id="IPR006293">
    <property type="entry name" value="DNA_helicase_ATP-dep_RecQ_bac"/>
</dbReference>
<dbReference type="InterPro" id="IPR004589">
    <property type="entry name" value="DNA_helicase_ATP-dep_RecQ"/>
</dbReference>
<dbReference type="GO" id="GO:0005524">
    <property type="term" value="F:ATP binding"/>
    <property type="evidence" value="ECO:0007669"/>
    <property type="project" value="UniProtKB-KW"/>
</dbReference>
<comment type="cofactor">
    <cofactor evidence="2">
        <name>Zn(2+)</name>
        <dbReference type="ChEBI" id="CHEBI:29105"/>
    </cofactor>
</comment>
<comment type="catalytic activity">
    <reaction evidence="15">
        <text>Couples ATP hydrolysis with the unwinding of duplex DNA by translocating in the 3'-5' direction.</text>
        <dbReference type="EC" id="5.6.2.4"/>
    </reaction>
</comment>
<dbReference type="Pfam" id="PF00270">
    <property type="entry name" value="DEAD"/>
    <property type="match status" value="1"/>
</dbReference>
<evidence type="ECO:0000256" key="2">
    <source>
        <dbReference type="ARBA" id="ARBA00001947"/>
    </source>
</evidence>
<dbReference type="InterPro" id="IPR010997">
    <property type="entry name" value="HRDC-like_sf"/>
</dbReference>
<keyword evidence="5" id="KW-0547">Nucleotide-binding</keyword>
<evidence type="ECO:0000256" key="17">
    <source>
        <dbReference type="SAM" id="MobiDB-lite"/>
    </source>
</evidence>
<accession>A0A212J528</accession>
<dbReference type="Gene3D" id="1.10.150.80">
    <property type="entry name" value="HRDC domain"/>
    <property type="match status" value="1"/>
</dbReference>
<dbReference type="GO" id="GO:0005737">
    <property type="term" value="C:cytoplasm"/>
    <property type="evidence" value="ECO:0007669"/>
    <property type="project" value="TreeGrafter"/>
</dbReference>
<reference evidence="21" key="1">
    <citation type="submission" date="2016-04" db="EMBL/GenBank/DDBJ databases">
        <authorList>
            <person name="Evans L.H."/>
            <person name="Alamgir A."/>
            <person name="Owens N."/>
            <person name="Weber N.D."/>
            <person name="Virtaneva K."/>
            <person name="Barbian K."/>
            <person name="Babar A."/>
            <person name="Rosenke K."/>
        </authorList>
    </citation>
    <scope>NUCLEOTIDE SEQUENCE</scope>
    <source>
        <strain evidence="21">86</strain>
    </source>
</reference>
<proteinExistence type="inferred from homology"/>
<keyword evidence="11" id="KW-0238">DNA-binding</keyword>
<dbReference type="NCBIfam" id="TIGR01389">
    <property type="entry name" value="recQ"/>
    <property type="match status" value="1"/>
</dbReference>
<keyword evidence="6" id="KW-0227">DNA damage</keyword>
<dbReference type="InterPro" id="IPR036390">
    <property type="entry name" value="WH_DNA-bd_sf"/>
</dbReference>
<dbReference type="EMBL" id="FLUQ01000001">
    <property type="protein sequence ID" value="SBV94540.1"/>
    <property type="molecule type" value="Genomic_DNA"/>
</dbReference>
<protein>
    <recommendedName>
        <fullName evidence="16">DNA helicase RecQ</fullName>
        <ecNumber evidence="16">5.6.2.4</ecNumber>
    </recommendedName>
</protein>
<evidence type="ECO:0000256" key="15">
    <source>
        <dbReference type="ARBA" id="ARBA00034617"/>
    </source>
</evidence>
<dbReference type="Pfam" id="PF00570">
    <property type="entry name" value="HRDC"/>
    <property type="match status" value="1"/>
</dbReference>
<keyword evidence="8 21" id="KW-0347">Helicase</keyword>
<feature type="domain" description="Helicase C-terminal" evidence="20">
    <location>
        <begin position="214"/>
        <end position="366"/>
    </location>
</feature>
<evidence type="ECO:0000256" key="13">
    <source>
        <dbReference type="ARBA" id="ARBA00023204"/>
    </source>
</evidence>
<evidence type="ECO:0000256" key="1">
    <source>
        <dbReference type="ARBA" id="ARBA00001946"/>
    </source>
</evidence>
<dbReference type="Gene3D" id="3.40.50.300">
    <property type="entry name" value="P-loop containing nucleotide triphosphate hydrolases"/>
    <property type="match status" value="2"/>
</dbReference>
<dbReference type="PROSITE" id="PS51194">
    <property type="entry name" value="HELICASE_CTER"/>
    <property type="match status" value="1"/>
</dbReference>
<evidence type="ECO:0000256" key="12">
    <source>
        <dbReference type="ARBA" id="ARBA00023172"/>
    </source>
</evidence>
<feature type="domain" description="Helicase ATP-binding" evidence="19">
    <location>
        <begin position="25"/>
        <end position="193"/>
    </location>
</feature>
<evidence type="ECO:0000256" key="16">
    <source>
        <dbReference type="NCBIfam" id="TIGR01389"/>
    </source>
</evidence>
<dbReference type="AlphaFoldDB" id="A0A212J528"/>
<keyword evidence="12" id="KW-0233">DNA recombination</keyword>
<evidence type="ECO:0000256" key="6">
    <source>
        <dbReference type="ARBA" id="ARBA00022763"/>
    </source>
</evidence>
<dbReference type="InterPro" id="IPR044876">
    <property type="entry name" value="HRDC_dom_sf"/>
</dbReference>
<keyword evidence="13" id="KW-0234">DNA repair</keyword>
<dbReference type="SUPFAM" id="SSF52540">
    <property type="entry name" value="P-loop containing nucleoside triphosphate hydrolases"/>
    <property type="match status" value="1"/>
</dbReference>
<dbReference type="SUPFAM" id="SSF46785">
    <property type="entry name" value="Winged helix' DNA-binding domain"/>
    <property type="match status" value="1"/>
</dbReference>
<evidence type="ECO:0000259" key="20">
    <source>
        <dbReference type="PROSITE" id="PS51194"/>
    </source>
</evidence>
<feature type="region of interest" description="Disordered" evidence="17">
    <location>
        <begin position="598"/>
        <end position="634"/>
    </location>
</feature>
<dbReference type="Gene3D" id="1.10.10.10">
    <property type="entry name" value="Winged helix-like DNA-binding domain superfamily/Winged helix DNA-binding domain"/>
    <property type="match status" value="1"/>
</dbReference>
<dbReference type="InterPro" id="IPR011545">
    <property type="entry name" value="DEAD/DEAH_box_helicase_dom"/>
</dbReference>
<evidence type="ECO:0000256" key="4">
    <source>
        <dbReference type="ARBA" id="ARBA00022723"/>
    </source>
</evidence>
<dbReference type="Pfam" id="PF16124">
    <property type="entry name" value="RecQ_Zn_bind"/>
    <property type="match status" value="1"/>
</dbReference>
<evidence type="ECO:0000256" key="9">
    <source>
        <dbReference type="ARBA" id="ARBA00022833"/>
    </source>
</evidence>
<gene>
    <name evidence="21" type="primary">recQ</name>
    <name evidence="21" type="ORF">KL86DPRO_10715</name>
</gene>
<dbReference type="GO" id="GO:0046872">
    <property type="term" value="F:metal ion binding"/>
    <property type="evidence" value="ECO:0007669"/>
    <property type="project" value="UniProtKB-KW"/>
</dbReference>
<comment type="similarity">
    <text evidence="3">Belongs to the helicase family. RecQ subfamily.</text>
</comment>
<dbReference type="PANTHER" id="PTHR13710">
    <property type="entry name" value="DNA HELICASE RECQ FAMILY MEMBER"/>
    <property type="match status" value="1"/>
</dbReference>
<comment type="cofactor">
    <cofactor evidence="1">
        <name>Mg(2+)</name>
        <dbReference type="ChEBI" id="CHEBI:18420"/>
    </cofactor>
</comment>
<sequence length="739" mass="82284">MPQLSSHLAALFGFRTFRPHQEAVVRAVLEGRDTFTVMPTGGGKSLCYQLPAKILPGTCVVVSPLISLMKDQVDTANATGLAAAAFNSTTAPKDRDGIRSALMTDDLDLLYVSPERLRLPEFLNFLKTVRISFFAIDEAHCISEWGHDFRPDYLALSALRETFPATPLAAFTATATERVSRDIIARLALRNPYETRASFNRPNLFYQVTPKEDLETQLLAFLREHEDESGIIYRTTRKDVEKTARLLTARGIRALPYHAGLSDAERTATQEAFRNDRCPVIVATIAFGMGIDKPNVRFVIHGDLPKNLESYYQETGRAGRDGDNARCALFYGRQDIAQLLRFAEGIEDADAREIAKTQVYRMLDFTQKEGCRRKSLLGYFGEELPGENCGGCDICAGETEREDATVDAQKLLSAMVRTDCRFGAGHCISIVMGKETPRIRALGHDALPTFGVGQDRDQNYWRRVMDAIIAQGLAVASDPVLPVPRITVNGWEVLRGQRNVSIIRLAESKTTRSRIRKRDLDQSPLFFLLREERTRIAQEYSVPPYAVFADRSLREMASVMPDTPEAFLAIGGVGRHKLEAFGETFLAVINRYRDENPEAAATADKETASRSPAGKNGKEKPADPGKERAQRGDSLRETERLLDLGFSIEAVAAERGRTAGTILSHMAKLSAGGKVFRTEQFMEQERLDAIQDCFTRAGTFFLMPVVEQSRQHPAFAPDGIGFDEARLARILLRKEESTE</sequence>
<dbReference type="FunFam" id="3.40.50.300:FF:000156">
    <property type="entry name" value="ATP-dependent DNA helicase recQ"/>
    <property type="match status" value="1"/>
</dbReference>
<dbReference type="GO" id="GO:0009432">
    <property type="term" value="P:SOS response"/>
    <property type="evidence" value="ECO:0007669"/>
    <property type="project" value="UniProtKB-UniRule"/>
</dbReference>
<dbReference type="InterPro" id="IPR029491">
    <property type="entry name" value="Helicase_HTH"/>
</dbReference>
<evidence type="ECO:0000259" key="19">
    <source>
        <dbReference type="PROSITE" id="PS51192"/>
    </source>
</evidence>
<evidence type="ECO:0000256" key="10">
    <source>
        <dbReference type="ARBA" id="ARBA00022840"/>
    </source>
</evidence>
<dbReference type="GO" id="GO:0030894">
    <property type="term" value="C:replisome"/>
    <property type="evidence" value="ECO:0007669"/>
    <property type="project" value="TreeGrafter"/>
</dbReference>
<dbReference type="SUPFAM" id="SSF47819">
    <property type="entry name" value="HRDC-like"/>
    <property type="match status" value="1"/>
</dbReference>
<dbReference type="FunFam" id="3.40.50.300:FF:000296">
    <property type="entry name" value="ATP-dependent DNA helicase RecQ"/>
    <property type="match status" value="1"/>
</dbReference>
<feature type="domain" description="HRDC" evidence="18">
    <location>
        <begin position="519"/>
        <end position="599"/>
    </location>
</feature>
<dbReference type="GO" id="GO:0006281">
    <property type="term" value="P:DNA repair"/>
    <property type="evidence" value="ECO:0007669"/>
    <property type="project" value="UniProtKB-KW"/>
</dbReference>
<dbReference type="CDD" id="cd17920">
    <property type="entry name" value="DEXHc_RecQ"/>
    <property type="match status" value="1"/>
</dbReference>
<evidence type="ECO:0000256" key="14">
    <source>
        <dbReference type="ARBA" id="ARBA00023235"/>
    </source>
</evidence>
<dbReference type="SMART" id="SM00490">
    <property type="entry name" value="HELICc"/>
    <property type="match status" value="1"/>
</dbReference>
<dbReference type="GO" id="GO:0009378">
    <property type="term" value="F:four-way junction helicase activity"/>
    <property type="evidence" value="ECO:0007669"/>
    <property type="project" value="TreeGrafter"/>
</dbReference>
<keyword evidence="9" id="KW-0862">Zinc</keyword>
<dbReference type="GO" id="GO:0006310">
    <property type="term" value="P:DNA recombination"/>
    <property type="evidence" value="ECO:0007669"/>
    <property type="project" value="UniProtKB-UniRule"/>
</dbReference>
<dbReference type="SMART" id="SM00956">
    <property type="entry name" value="RQC"/>
    <property type="match status" value="1"/>
</dbReference>
<keyword evidence="10" id="KW-0067">ATP-binding</keyword>
<dbReference type="NCBIfam" id="TIGR00614">
    <property type="entry name" value="recQ_fam"/>
    <property type="match status" value="1"/>
</dbReference>
<dbReference type="PANTHER" id="PTHR13710:SF105">
    <property type="entry name" value="ATP-DEPENDENT DNA HELICASE Q1"/>
    <property type="match status" value="1"/>
</dbReference>
<dbReference type="Pfam" id="PF09382">
    <property type="entry name" value="RQC"/>
    <property type="match status" value="1"/>
</dbReference>
<organism evidence="21">
    <name type="scientific">uncultured delta proteobacterium</name>
    <dbReference type="NCBI Taxonomy" id="34034"/>
    <lineage>
        <taxon>Bacteria</taxon>
        <taxon>Deltaproteobacteria</taxon>
        <taxon>environmental samples</taxon>
    </lineage>
</organism>
<evidence type="ECO:0000256" key="11">
    <source>
        <dbReference type="ARBA" id="ARBA00023125"/>
    </source>
</evidence>